<dbReference type="EMBL" id="CP000096">
    <property type="protein sequence ID" value="ABB23696.1"/>
    <property type="molecule type" value="Genomic_DNA"/>
</dbReference>
<dbReference type="AlphaFoldDB" id="Q3B4N5"/>
<accession>Q3B4N5</accession>
<protein>
    <submittedName>
        <fullName evidence="1">Legionella vir region protein</fullName>
    </submittedName>
</protein>
<reference evidence="2" key="1">
    <citation type="submission" date="2005-08" db="EMBL/GenBank/DDBJ databases">
        <title>Complete sequence of Pelodictyon luteolum DSM 273.</title>
        <authorList>
            <consortium name="US DOE Joint Genome Institute"/>
            <person name="Copeland A."/>
            <person name="Lucas S."/>
            <person name="Lapidus A."/>
            <person name="Barry K."/>
            <person name="Detter J.C."/>
            <person name="Glavina T."/>
            <person name="Hammon N."/>
            <person name="Israni S."/>
            <person name="Pitluck S."/>
            <person name="Bryant D."/>
            <person name="Schmutz J."/>
            <person name="Larimer F."/>
            <person name="Land M."/>
            <person name="Kyrpides N."/>
            <person name="Ivanova N."/>
            <person name="Richardson P."/>
        </authorList>
    </citation>
    <scope>NUCLEOTIDE SEQUENCE [LARGE SCALE GENOMIC DNA]</scope>
    <source>
        <strain evidence="2">DSM 273 / BCRC 81028 / 2530</strain>
    </source>
</reference>
<dbReference type="RefSeq" id="WP_011357570.1">
    <property type="nucleotide sequence ID" value="NC_007512.1"/>
</dbReference>
<dbReference type="OrthoDB" id="9765957at2"/>
<dbReference type="eggNOG" id="COG1357">
    <property type="taxonomic scope" value="Bacteria"/>
</dbReference>
<evidence type="ECO:0000313" key="1">
    <source>
        <dbReference type="EMBL" id="ABB23696.1"/>
    </source>
</evidence>
<organism evidence="1 2">
    <name type="scientific">Chlorobium luteolum (strain DSM 273 / BCRC 81028 / 2530)</name>
    <name type="common">Pelodictyon luteolum</name>
    <dbReference type="NCBI Taxonomy" id="319225"/>
    <lineage>
        <taxon>Bacteria</taxon>
        <taxon>Pseudomonadati</taxon>
        <taxon>Chlorobiota</taxon>
        <taxon>Chlorobiia</taxon>
        <taxon>Chlorobiales</taxon>
        <taxon>Chlorobiaceae</taxon>
        <taxon>Chlorobium/Pelodictyon group</taxon>
        <taxon>Pelodictyon</taxon>
    </lineage>
</organism>
<proteinExistence type="predicted"/>
<gene>
    <name evidence="1" type="ordered locus">Plut_0829</name>
</gene>
<dbReference type="KEGG" id="plt:Plut_0829"/>
<dbReference type="Proteomes" id="UP000002709">
    <property type="component" value="Chromosome"/>
</dbReference>
<evidence type="ECO:0000313" key="2">
    <source>
        <dbReference type="Proteomes" id="UP000002709"/>
    </source>
</evidence>
<sequence length="190" mass="21072">MDKELQGSSSSSSISYGDRVGGGIVFYLDESRRHGLVAALVDSSVDVPDRWDKRHSVGQYRWSTGQRMVKNETDYAWRQLNAADVGMGQGAENTRKILLKYPPGSFRGSAAAIAAAYRGGGFCDWFLPSREELNELFLNRSFAGGFAATGYWSSSESSAMCAWYQNFKSGVQYNTFGKDNLKRVRAVRAF</sequence>
<keyword evidence="2" id="KW-1185">Reference proteome</keyword>
<name>Q3B4N5_CHLL3</name>
<dbReference type="HOGENOM" id="CLU_114553_0_0_10"/>
<dbReference type="STRING" id="319225.Plut_0829"/>